<reference evidence="9" key="2">
    <citation type="submission" date="2025-09" db="UniProtKB">
        <authorList>
            <consortium name="Ensembl"/>
        </authorList>
    </citation>
    <scope>IDENTIFICATION</scope>
</reference>
<dbReference type="Pfam" id="PF13424">
    <property type="entry name" value="TPR_12"/>
    <property type="match status" value="1"/>
</dbReference>
<dbReference type="PANTHER" id="PTHR10271:SF16">
    <property type="entry name" value="INTERFERON-INDUCED PROTEIN WITH TETRATRICOPEPTIDE REPEATS 1B"/>
    <property type="match status" value="1"/>
</dbReference>
<comment type="similarity">
    <text evidence="7">Belongs to the IFIT family.</text>
</comment>
<evidence type="ECO:0000313" key="10">
    <source>
        <dbReference type="Proteomes" id="UP000694381"/>
    </source>
</evidence>
<dbReference type="RefSeq" id="XP_008836058.1">
    <property type="nucleotide sequence ID" value="XM_008837836.3"/>
</dbReference>
<dbReference type="GeneID" id="103738031"/>
<evidence type="ECO:0000256" key="6">
    <source>
        <dbReference type="ARBA" id="ARBA00023118"/>
    </source>
</evidence>
<evidence type="ECO:0000256" key="1">
    <source>
        <dbReference type="ARBA" id="ARBA00022588"/>
    </source>
</evidence>
<dbReference type="GO" id="GO:0035457">
    <property type="term" value="P:cellular response to interferon-alpha"/>
    <property type="evidence" value="ECO:0007669"/>
    <property type="project" value="UniProtKB-ARBA"/>
</dbReference>
<feature type="repeat" description="TPR" evidence="8">
    <location>
        <begin position="343"/>
        <end position="376"/>
    </location>
</feature>
<dbReference type="Proteomes" id="UP000694381">
    <property type="component" value="Unassembled WGS sequence"/>
</dbReference>
<keyword evidence="1" id="KW-0399">Innate immunity</keyword>
<keyword evidence="6" id="KW-0051">Antiviral defense</keyword>
<dbReference type="GO" id="GO:0003723">
    <property type="term" value="F:RNA binding"/>
    <property type="evidence" value="ECO:0007669"/>
    <property type="project" value="UniProtKB-KW"/>
</dbReference>
<keyword evidence="2" id="KW-0677">Repeat</keyword>
<dbReference type="Ensembl" id="ENSNGAT00000016428.1">
    <property type="protein sequence ID" value="ENSNGAP00000010886.1"/>
    <property type="gene ID" value="ENSNGAG00000013193.1"/>
</dbReference>
<evidence type="ECO:0000256" key="5">
    <source>
        <dbReference type="ARBA" id="ARBA00022884"/>
    </source>
</evidence>
<dbReference type="KEGG" id="ngi:103738031"/>
<dbReference type="SUPFAM" id="SSF48452">
    <property type="entry name" value="TPR-like"/>
    <property type="match status" value="2"/>
</dbReference>
<evidence type="ECO:0000313" key="9">
    <source>
        <dbReference type="Ensembl" id="ENSNGAP00000010886.1"/>
    </source>
</evidence>
<dbReference type="AlphaFoldDB" id="A0A8C6QZN3"/>
<dbReference type="InterPro" id="IPR019734">
    <property type="entry name" value="TPR_rpt"/>
</dbReference>
<proteinExistence type="inferred from homology"/>
<keyword evidence="5" id="KW-0694">RNA-binding</keyword>
<gene>
    <name evidence="9" type="primary">LOC103738031</name>
</gene>
<dbReference type="FunFam" id="1.25.40.10:FF:000036">
    <property type="entry name" value="interferon-induced protein with tetratricopeptide repeats 5"/>
    <property type="match status" value="1"/>
</dbReference>
<dbReference type="OrthoDB" id="10043504at2759"/>
<dbReference type="GO" id="GO:0051607">
    <property type="term" value="P:defense response to virus"/>
    <property type="evidence" value="ECO:0007669"/>
    <property type="project" value="UniProtKB-KW"/>
</dbReference>
<dbReference type="GO" id="GO:0005829">
    <property type="term" value="C:cytosol"/>
    <property type="evidence" value="ECO:0007669"/>
    <property type="project" value="TreeGrafter"/>
</dbReference>
<evidence type="ECO:0000256" key="4">
    <source>
        <dbReference type="ARBA" id="ARBA00022859"/>
    </source>
</evidence>
<keyword evidence="3 8" id="KW-0802">TPR repeat</keyword>
<keyword evidence="10" id="KW-1185">Reference proteome</keyword>
<dbReference type="SMART" id="SM00028">
    <property type="entry name" value="TPR"/>
    <property type="match status" value="7"/>
</dbReference>
<dbReference type="InterPro" id="IPR011990">
    <property type="entry name" value="TPR-like_helical_dom_sf"/>
</dbReference>
<keyword evidence="4" id="KW-0391">Immunity</keyword>
<dbReference type="PROSITE" id="PS50005">
    <property type="entry name" value="TPR"/>
    <property type="match status" value="1"/>
</dbReference>
<name>A0A8C6QZN3_NANGA</name>
<organism evidence="9 10">
    <name type="scientific">Nannospalax galili</name>
    <name type="common">Northern Israeli blind subterranean mole rat</name>
    <name type="synonym">Spalax galili</name>
    <dbReference type="NCBI Taxonomy" id="1026970"/>
    <lineage>
        <taxon>Eukaryota</taxon>
        <taxon>Metazoa</taxon>
        <taxon>Chordata</taxon>
        <taxon>Craniata</taxon>
        <taxon>Vertebrata</taxon>
        <taxon>Euteleostomi</taxon>
        <taxon>Mammalia</taxon>
        <taxon>Eutheria</taxon>
        <taxon>Euarchontoglires</taxon>
        <taxon>Glires</taxon>
        <taxon>Rodentia</taxon>
        <taxon>Myomorpha</taxon>
        <taxon>Muroidea</taxon>
        <taxon>Spalacidae</taxon>
        <taxon>Spalacinae</taxon>
        <taxon>Nannospalax</taxon>
    </lineage>
</organism>
<dbReference type="GO" id="GO:0045087">
    <property type="term" value="P:innate immune response"/>
    <property type="evidence" value="ECO:0007669"/>
    <property type="project" value="UniProtKB-KW"/>
</dbReference>
<reference evidence="9" key="1">
    <citation type="submission" date="2025-08" db="UniProtKB">
        <authorList>
            <consortium name="Ensembl"/>
        </authorList>
    </citation>
    <scope>IDENTIFICATION</scope>
</reference>
<dbReference type="PANTHER" id="PTHR10271">
    <property type="entry name" value="INTERFERON-INDUCED PROTEIN WITH TETRATRICOPEPTIDE REPEATS"/>
    <property type="match status" value="1"/>
</dbReference>
<evidence type="ECO:0000256" key="8">
    <source>
        <dbReference type="PROSITE-ProRule" id="PRU00339"/>
    </source>
</evidence>
<accession>A0A8C6QZN3</accession>
<sequence>MEQLQSPSNMSEASHRNLLHDSLAQLACHFTWKLVIEDIDIPDLESRILQSNFLNTSFNVGMHNLMAYVKHLTGQHEKALQSLNKAKDLIQRQHANRRDKRSLVTWGNYAWVHFHMGRLDEAQIYLDKVENTCRELASPFRFRIDGPEMDFEEGRALLKCGRWNYKRAMACFAKALQTEPENPEFSTGYAIAAYHQDYDFNNVISLQPLRKAVRLNPEDAYIKVLLALKLQDVGEEAEAETYIVEALTSASSQPYVFRYAAKFYRRKGFVDRAIQLLETALKETPSSAFLHHQIGLCYKAQMIQIKEAANMQPRGQDREKVEELVQSAIHYFQKTLELRPTFDMAYVNLAEMYIEIGHFQNAESNFHKVLSMRNPDDHVRQEIHFRYGRFQQFHRKLEDEAITHYLKGLKIEVASYSKERLLKALEKLAVRRVRQNLHVVESTCLLGFVYKLKGDMDEALLCYERALRHTCEINPEF</sequence>
<evidence type="ECO:0000256" key="2">
    <source>
        <dbReference type="ARBA" id="ARBA00022737"/>
    </source>
</evidence>
<dbReference type="Pfam" id="PF13181">
    <property type="entry name" value="TPR_8"/>
    <property type="match status" value="2"/>
</dbReference>
<evidence type="ECO:0000256" key="7">
    <source>
        <dbReference type="ARBA" id="ARBA00038336"/>
    </source>
</evidence>
<dbReference type="GeneTree" id="ENSGT00950000182946"/>
<evidence type="ECO:0000256" key="3">
    <source>
        <dbReference type="ARBA" id="ARBA00022803"/>
    </source>
</evidence>
<dbReference type="OMA" id="YAWVYCH"/>
<protein>
    <submittedName>
        <fullName evidence="9">Interferon-induced protein with tetratricopeptide repeats 1B-like</fullName>
    </submittedName>
</protein>
<dbReference type="Gene3D" id="1.25.40.10">
    <property type="entry name" value="Tetratricopeptide repeat domain"/>
    <property type="match status" value="3"/>
</dbReference>